<evidence type="ECO:0000313" key="4">
    <source>
        <dbReference type="Proteomes" id="UP001363151"/>
    </source>
</evidence>
<evidence type="ECO:0000256" key="1">
    <source>
        <dbReference type="SAM" id="Coils"/>
    </source>
</evidence>
<accession>A0ABR1FMV8</accession>
<feature type="compositionally biased region" description="Basic and acidic residues" evidence="2">
    <location>
        <begin position="55"/>
        <end position="73"/>
    </location>
</feature>
<comment type="caution">
    <text evidence="3">The sequence shown here is derived from an EMBL/GenBank/DDBJ whole genome shotgun (WGS) entry which is preliminary data.</text>
</comment>
<dbReference type="Proteomes" id="UP001363151">
    <property type="component" value="Unassembled WGS sequence"/>
</dbReference>
<feature type="coiled-coil region" evidence="1">
    <location>
        <begin position="275"/>
        <end position="302"/>
    </location>
</feature>
<protein>
    <submittedName>
        <fullName evidence="3">Uncharacterized protein</fullName>
    </submittedName>
</protein>
<dbReference type="EMBL" id="JBBJCI010000356">
    <property type="protein sequence ID" value="KAK7233722.1"/>
    <property type="molecule type" value="Genomic_DNA"/>
</dbReference>
<reference evidence="3 4" key="1">
    <citation type="submission" date="2024-03" db="EMBL/GenBank/DDBJ databases">
        <title>Aureococcus anophagefferens CCMP1851 and Kratosvirus quantuckense: Draft genome of a second virus-susceptible host strain in the model system.</title>
        <authorList>
            <person name="Chase E."/>
            <person name="Truchon A.R."/>
            <person name="Schepens W."/>
            <person name="Wilhelm S.W."/>
        </authorList>
    </citation>
    <scope>NUCLEOTIDE SEQUENCE [LARGE SCALE GENOMIC DNA]</scope>
    <source>
        <strain evidence="3 4">CCMP1851</strain>
    </source>
</reference>
<feature type="compositionally biased region" description="Pro residues" evidence="2">
    <location>
        <begin position="92"/>
        <end position="103"/>
    </location>
</feature>
<keyword evidence="4" id="KW-1185">Reference proteome</keyword>
<feature type="region of interest" description="Disordered" evidence="2">
    <location>
        <begin position="502"/>
        <end position="543"/>
    </location>
</feature>
<keyword evidence="1" id="KW-0175">Coiled coil</keyword>
<evidence type="ECO:0000256" key="2">
    <source>
        <dbReference type="SAM" id="MobiDB-lite"/>
    </source>
</evidence>
<name>A0ABR1FMV8_AURAN</name>
<proteinExistence type="predicted"/>
<feature type="region of interest" description="Disordered" evidence="2">
    <location>
        <begin position="1"/>
        <end position="117"/>
    </location>
</feature>
<organism evidence="3 4">
    <name type="scientific">Aureococcus anophagefferens</name>
    <name type="common">Harmful bloom alga</name>
    <dbReference type="NCBI Taxonomy" id="44056"/>
    <lineage>
        <taxon>Eukaryota</taxon>
        <taxon>Sar</taxon>
        <taxon>Stramenopiles</taxon>
        <taxon>Ochrophyta</taxon>
        <taxon>Pelagophyceae</taxon>
        <taxon>Pelagomonadales</taxon>
        <taxon>Pelagomonadaceae</taxon>
        <taxon>Aureococcus</taxon>
    </lineage>
</organism>
<sequence length="668" mass="72039">MVLKEVRRVNAGSVAKRQQLRSNANARKAEEEARATEQVLASGLERRRRQPAQQRDAEAEARARQKDARDDLKLSALRAESELTGTRRASPPAAPRGGPPTNPEKPANQTMSAEGEKRERIGIVSPNESLDSCVPAFTLRASGAVAAALAEGRLDLDAGSGLVGVLDGLVDRAACTRLVKAAAAKCRFQRLQGGARGDSVSWVPLFEDAGDADFDAAFRPVKDLLQGVGAASNYRELTAVLSHLNDPVGVEGGAGGELRCHCVDEVEVPAAPPPAADLDAEIRETEEKLRRLRAAREAQQQQTLAASSAAAVGDGFVSVKVTDDGDAARRRTNDLNRAAMRARGAQLAECVPASACRPSKVVWDALNRGDLVENPGGLWGVLRGPCRRRRARAAADRARAVPPANRQPDVRGDGVAWLPLFRKDDDAWNAAFAPARLLAGVGPALDGFYKRDAPLLVPRNVQVAVYDGTTMNGGYGAHRDNAFRDTVSVGWKIADRQKSLAKSASLGAMSPWATSQGRSGTRGGTRKGQRPGGPPRPERIEERFDMDPEGPWRILAVHADGTNEMRGRPASFTSPAILKETTARRSFSISDADRSEKFQSIRKFGRVSQKHCDMLMDLLRRSGQTGVISVKVLGWEHVQPQLEETQRARREQSAAITRMSSGKHKPSP</sequence>
<feature type="region of interest" description="Disordered" evidence="2">
    <location>
        <begin position="640"/>
        <end position="668"/>
    </location>
</feature>
<gene>
    <name evidence="3" type="ORF">SO694_001010103</name>
</gene>
<evidence type="ECO:0000313" key="3">
    <source>
        <dbReference type="EMBL" id="KAK7233722.1"/>
    </source>
</evidence>